<proteinExistence type="predicted"/>
<dbReference type="EMBL" id="JACRTA010000002">
    <property type="protein sequence ID" value="MBC8568408.1"/>
    <property type="molecule type" value="Genomic_DNA"/>
</dbReference>
<comment type="caution">
    <text evidence="7">The sequence shown here is derived from an EMBL/GenBank/DDBJ whole genome shotgun (WGS) entry which is preliminary data.</text>
</comment>
<dbReference type="InterPro" id="IPR051533">
    <property type="entry name" value="WaaL-like"/>
</dbReference>
<dbReference type="PANTHER" id="PTHR37422:SF17">
    <property type="entry name" value="O-ANTIGEN LIGASE"/>
    <property type="match status" value="1"/>
</dbReference>
<feature type="transmembrane region" description="Helical" evidence="5">
    <location>
        <begin position="374"/>
        <end position="395"/>
    </location>
</feature>
<keyword evidence="3 5" id="KW-1133">Transmembrane helix</keyword>
<name>A0A926E745_9FIRM</name>
<accession>A0A926E745</accession>
<evidence type="ECO:0000313" key="8">
    <source>
        <dbReference type="Proteomes" id="UP000610862"/>
    </source>
</evidence>
<dbReference type="Pfam" id="PF04932">
    <property type="entry name" value="Wzy_C"/>
    <property type="match status" value="1"/>
</dbReference>
<evidence type="ECO:0000313" key="7">
    <source>
        <dbReference type="EMBL" id="MBC8568408.1"/>
    </source>
</evidence>
<feature type="transmembrane region" description="Helical" evidence="5">
    <location>
        <begin position="111"/>
        <end position="131"/>
    </location>
</feature>
<feature type="transmembrane region" description="Helical" evidence="5">
    <location>
        <begin position="202"/>
        <end position="219"/>
    </location>
</feature>
<dbReference type="AlphaFoldDB" id="A0A926E745"/>
<dbReference type="InterPro" id="IPR007016">
    <property type="entry name" value="O-antigen_ligase-rel_domated"/>
</dbReference>
<evidence type="ECO:0000256" key="3">
    <source>
        <dbReference type="ARBA" id="ARBA00022989"/>
    </source>
</evidence>
<keyword evidence="4 5" id="KW-0472">Membrane</keyword>
<dbReference type="RefSeq" id="WP_187525282.1">
    <property type="nucleotide sequence ID" value="NZ_JACRTA010000002.1"/>
</dbReference>
<keyword evidence="2 5" id="KW-0812">Transmembrane</keyword>
<feature type="transmembrane region" description="Helical" evidence="5">
    <location>
        <begin position="21"/>
        <end position="41"/>
    </location>
</feature>
<protein>
    <submittedName>
        <fullName evidence="7">O-antigen ligase family protein</fullName>
    </submittedName>
</protein>
<sequence>MERETIKDGREKMPIWLNVSENIIIISAMLIFTLNYTVIGIVRGSIFSPLKNLIMLALFVLFIYRFITVSKQQRKRWFTDRFLYVPSAVWLILFFAVRCLCFAVEDFQYGVLREIFFEFVFLVVICGWTVGRQVKVELLAFVFCAVNFIVNIANTYCVHILDISFQEGTSEGGLLKFLTGLSTYYDAGASGYNNAILYSNPNSAGIMTGMAILLSLLFIKKRKYIPIMTLYWIYSLYVLWKYDSRGAILSFVVSLICILLMKAFRFFTPKRLVAICLIASSMAAVFIYGYIAYNMNDNDRTLSSSEEKINSLSTGRYIIWQDCYISHSDKWALGTGSPTLEKDERNEYLKSQYISNYGTEEGYLPTTFSVHNGYLATIFITGWIGFGLFMIIMLDKIRKARALSARSTHNMVLASTVIFAFMVSNFEALLVTSRYYTILMVFIILAWGSDGADESERTLNAV</sequence>
<evidence type="ECO:0000259" key="6">
    <source>
        <dbReference type="Pfam" id="PF04932"/>
    </source>
</evidence>
<feature type="transmembrane region" description="Helical" evidence="5">
    <location>
        <begin position="246"/>
        <end position="265"/>
    </location>
</feature>
<feature type="transmembrane region" description="Helical" evidence="5">
    <location>
        <begin position="138"/>
        <end position="161"/>
    </location>
</feature>
<keyword evidence="7" id="KW-0436">Ligase</keyword>
<reference evidence="7" key="1">
    <citation type="submission" date="2020-08" db="EMBL/GenBank/DDBJ databases">
        <title>Genome public.</title>
        <authorList>
            <person name="Liu C."/>
            <person name="Sun Q."/>
        </authorList>
    </citation>
    <scope>NUCLEOTIDE SEQUENCE</scope>
    <source>
        <strain evidence="7">NSJ-24</strain>
    </source>
</reference>
<evidence type="ECO:0000256" key="4">
    <source>
        <dbReference type="ARBA" id="ARBA00023136"/>
    </source>
</evidence>
<feature type="transmembrane region" description="Helical" evidence="5">
    <location>
        <begin position="407"/>
        <end position="426"/>
    </location>
</feature>
<keyword evidence="8" id="KW-1185">Reference proteome</keyword>
<dbReference type="PANTHER" id="PTHR37422">
    <property type="entry name" value="TEICHURONIC ACID BIOSYNTHESIS PROTEIN TUAE"/>
    <property type="match status" value="1"/>
</dbReference>
<dbReference type="GO" id="GO:0016874">
    <property type="term" value="F:ligase activity"/>
    <property type="evidence" value="ECO:0007669"/>
    <property type="project" value="UniProtKB-KW"/>
</dbReference>
<evidence type="ECO:0000256" key="5">
    <source>
        <dbReference type="SAM" id="Phobius"/>
    </source>
</evidence>
<feature type="transmembrane region" description="Helical" evidence="5">
    <location>
        <begin position="272"/>
        <end position="293"/>
    </location>
</feature>
<gene>
    <name evidence="7" type="ORF">H8692_06530</name>
</gene>
<dbReference type="GO" id="GO:0016020">
    <property type="term" value="C:membrane"/>
    <property type="evidence" value="ECO:0007669"/>
    <property type="project" value="UniProtKB-SubCell"/>
</dbReference>
<organism evidence="7 8">
    <name type="scientific">Lentihominibacter hominis</name>
    <dbReference type="NCBI Taxonomy" id="2763645"/>
    <lineage>
        <taxon>Bacteria</taxon>
        <taxon>Bacillati</taxon>
        <taxon>Bacillota</taxon>
        <taxon>Clostridia</taxon>
        <taxon>Peptostreptococcales</taxon>
        <taxon>Anaerovoracaceae</taxon>
        <taxon>Lentihominibacter</taxon>
    </lineage>
</organism>
<evidence type="ECO:0000256" key="1">
    <source>
        <dbReference type="ARBA" id="ARBA00004141"/>
    </source>
</evidence>
<feature type="domain" description="O-antigen ligase-related" evidence="6">
    <location>
        <begin position="242"/>
        <end position="390"/>
    </location>
</feature>
<dbReference type="Proteomes" id="UP000610862">
    <property type="component" value="Unassembled WGS sequence"/>
</dbReference>
<evidence type="ECO:0000256" key="2">
    <source>
        <dbReference type="ARBA" id="ARBA00022692"/>
    </source>
</evidence>
<feature type="transmembrane region" description="Helical" evidence="5">
    <location>
        <begin position="53"/>
        <end position="70"/>
    </location>
</feature>
<feature type="transmembrane region" description="Helical" evidence="5">
    <location>
        <begin position="82"/>
        <end position="105"/>
    </location>
</feature>
<comment type="subcellular location">
    <subcellularLocation>
        <location evidence="1">Membrane</location>
        <topology evidence="1">Multi-pass membrane protein</topology>
    </subcellularLocation>
</comment>